<dbReference type="AlphaFoldDB" id="A0AAE1Q0S5"/>
<sequence length="186" mass="20577">MERGATALLVDVDGLVAAQEEVFAEDPAKDVLKRPLVVLLPTQARKLYSIIVRPQLAHARIELPPARDHFDLGIFLTCFLLICLVCLAIVVKMRWRRNNKQNTIAVFKEAGGLSKDRPDGNCDDDPSYTFRAIFDLAPCVPIHGPRLACALLLLVVVVGPSLCRHAFVRSTPTLFSTTIGFLSPRF</sequence>
<gene>
    <name evidence="2" type="ORF">Pmani_010827</name>
</gene>
<reference evidence="2" key="1">
    <citation type="submission" date="2023-11" db="EMBL/GenBank/DDBJ databases">
        <title>Genome assemblies of two species of porcelain crab, Petrolisthes cinctipes and Petrolisthes manimaculis (Anomura: Porcellanidae).</title>
        <authorList>
            <person name="Angst P."/>
        </authorList>
    </citation>
    <scope>NUCLEOTIDE SEQUENCE</scope>
    <source>
        <strain evidence="2">PB745_02</strain>
        <tissue evidence="2">Gill</tissue>
    </source>
</reference>
<evidence type="ECO:0000313" key="3">
    <source>
        <dbReference type="Proteomes" id="UP001292094"/>
    </source>
</evidence>
<keyword evidence="3" id="KW-1185">Reference proteome</keyword>
<keyword evidence="1" id="KW-0472">Membrane</keyword>
<dbReference type="PANTHER" id="PTHR16200">
    <property type="entry name" value="RING ZINC FINGER"/>
    <property type="match status" value="1"/>
</dbReference>
<evidence type="ECO:0000256" key="1">
    <source>
        <dbReference type="SAM" id="Phobius"/>
    </source>
</evidence>
<evidence type="ECO:0000313" key="2">
    <source>
        <dbReference type="EMBL" id="KAK4318159.1"/>
    </source>
</evidence>
<keyword evidence="1" id="KW-1133">Transmembrane helix</keyword>
<proteinExistence type="predicted"/>
<dbReference type="InterPro" id="IPR051073">
    <property type="entry name" value="ZNRF3_Arkadia_E3_ligases"/>
</dbReference>
<dbReference type="Gene3D" id="3.50.30.30">
    <property type="match status" value="1"/>
</dbReference>
<dbReference type="Proteomes" id="UP001292094">
    <property type="component" value="Unassembled WGS sequence"/>
</dbReference>
<keyword evidence="1" id="KW-0812">Transmembrane</keyword>
<name>A0AAE1Q0S5_9EUCA</name>
<feature type="transmembrane region" description="Helical" evidence="1">
    <location>
        <begin position="72"/>
        <end position="91"/>
    </location>
</feature>
<organism evidence="2 3">
    <name type="scientific">Petrolisthes manimaculis</name>
    <dbReference type="NCBI Taxonomy" id="1843537"/>
    <lineage>
        <taxon>Eukaryota</taxon>
        <taxon>Metazoa</taxon>
        <taxon>Ecdysozoa</taxon>
        <taxon>Arthropoda</taxon>
        <taxon>Crustacea</taxon>
        <taxon>Multicrustacea</taxon>
        <taxon>Malacostraca</taxon>
        <taxon>Eumalacostraca</taxon>
        <taxon>Eucarida</taxon>
        <taxon>Decapoda</taxon>
        <taxon>Pleocyemata</taxon>
        <taxon>Anomura</taxon>
        <taxon>Galatheoidea</taxon>
        <taxon>Porcellanidae</taxon>
        <taxon>Petrolisthes</taxon>
    </lineage>
</organism>
<protein>
    <submittedName>
        <fullName evidence="2">Uncharacterized protein</fullName>
    </submittedName>
</protein>
<accession>A0AAE1Q0S5</accession>
<dbReference type="EMBL" id="JAWZYT010000859">
    <property type="protein sequence ID" value="KAK4318159.1"/>
    <property type="molecule type" value="Genomic_DNA"/>
</dbReference>
<comment type="caution">
    <text evidence="2">The sequence shown here is derived from an EMBL/GenBank/DDBJ whole genome shotgun (WGS) entry which is preliminary data.</text>
</comment>